<dbReference type="Proteomes" id="UP000230882">
    <property type="component" value="Unassembled WGS sequence"/>
</dbReference>
<dbReference type="InterPro" id="IPR022646">
    <property type="entry name" value="SecD/SecF_CS"/>
</dbReference>
<dbReference type="GO" id="GO:0065002">
    <property type="term" value="P:intracellular protein transmembrane transport"/>
    <property type="evidence" value="ECO:0007669"/>
    <property type="project" value="UniProtKB-UniRule"/>
</dbReference>
<comment type="similarity">
    <text evidence="10">Belongs to the SecD/SecF family. SecF subfamily.</text>
</comment>
<dbReference type="GO" id="GO:0005886">
    <property type="term" value="C:plasma membrane"/>
    <property type="evidence" value="ECO:0007669"/>
    <property type="project" value="UniProtKB-SubCell"/>
</dbReference>
<name>A0A2H0UWU6_9BACT</name>
<protein>
    <recommendedName>
        <fullName evidence="10">Protein-export membrane protein SecF</fullName>
    </recommendedName>
</protein>
<evidence type="ECO:0000256" key="2">
    <source>
        <dbReference type="ARBA" id="ARBA00022448"/>
    </source>
</evidence>
<feature type="transmembrane region" description="Helical" evidence="10">
    <location>
        <begin position="129"/>
        <end position="146"/>
    </location>
</feature>
<dbReference type="NCBIfam" id="TIGR00966">
    <property type="entry name" value="transloc_SecF"/>
    <property type="match status" value="1"/>
</dbReference>
<reference evidence="13" key="1">
    <citation type="submission" date="2017-09" db="EMBL/GenBank/DDBJ databases">
        <title>Depth-based differentiation of microbial function through sediment-hosted aquifers and enrichment of novel symbionts in the deep terrestrial subsurface.</title>
        <authorList>
            <person name="Probst A.J."/>
            <person name="Ladd B."/>
            <person name="Jarett J.K."/>
            <person name="Geller-Mcgrath D.E."/>
            <person name="Sieber C.M.K."/>
            <person name="Emerson J.B."/>
            <person name="Anantharaman K."/>
            <person name="Thomas B.C."/>
            <person name="Malmstrom R."/>
            <person name="Stieglmeier M."/>
            <person name="Klingl A."/>
            <person name="Woyke T."/>
            <person name="Ryan C.M."/>
            <person name="Banfield J.F."/>
        </authorList>
    </citation>
    <scope>NUCLEOTIDE SEQUENCE [LARGE SCALE GENOMIC DNA]</scope>
</reference>
<dbReference type="PANTHER" id="PTHR30081">
    <property type="entry name" value="PROTEIN-EXPORT MEMBRANE PROTEIN SEC"/>
    <property type="match status" value="1"/>
</dbReference>
<dbReference type="AlphaFoldDB" id="A0A2H0UWU6"/>
<feature type="transmembrane region" description="Helical" evidence="10">
    <location>
        <begin position="158"/>
        <end position="180"/>
    </location>
</feature>
<feature type="transmembrane region" description="Helical" evidence="10">
    <location>
        <begin position="241"/>
        <end position="259"/>
    </location>
</feature>
<sequence>MNFAFLKYRKIFYTLTVIVVGLSIASIFVWGLKLGIDFTGGSSLEVEYETERPSIQLVLDELRELGSEEVIVQPIGEKGVILTTKSTSEDTYSEIVKKLEELGKLKEGSAQFETIGPVIGKELKEKTKIVVILSLMAIVFYIALAFRKISRPINSFGYGLASVIALCHDVLITLGVFSVLGKLYGIQITIPIIAALLTVVGYSINNSVVVFDRARENLLKLRESSFGLVINKSINETFTRCINTSLTTLFVVFTIFFFGGETLKYFALALILGISFGTYSSVFLVTPLLVSYLAWRERPLH</sequence>
<keyword evidence="9 10" id="KW-0472">Membrane</keyword>
<dbReference type="PRINTS" id="PR01755">
    <property type="entry name" value="SECFTRNLCASE"/>
</dbReference>
<dbReference type="EMBL" id="PFAU01000015">
    <property type="protein sequence ID" value="PIR91326.1"/>
    <property type="molecule type" value="Genomic_DNA"/>
</dbReference>
<dbReference type="Gene3D" id="1.20.1640.10">
    <property type="entry name" value="Multidrug efflux transporter AcrB transmembrane domain"/>
    <property type="match status" value="1"/>
</dbReference>
<proteinExistence type="inferred from homology"/>
<dbReference type="GO" id="GO:0015450">
    <property type="term" value="F:protein-transporting ATPase activity"/>
    <property type="evidence" value="ECO:0007669"/>
    <property type="project" value="InterPro"/>
</dbReference>
<evidence type="ECO:0000256" key="9">
    <source>
        <dbReference type="ARBA" id="ARBA00023136"/>
    </source>
</evidence>
<organism evidence="12 13">
    <name type="scientific">bacterium (Candidatus Gribaldobacteria) CG10_big_fil_rev_8_21_14_0_10_37_46</name>
    <dbReference type="NCBI Taxonomy" id="2014276"/>
    <lineage>
        <taxon>Bacteria</taxon>
        <taxon>Candidatus Gribaldobacteria</taxon>
    </lineage>
</organism>
<evidence type="ECO:0000259" key="11">
    <source>
        <dbReference type="PROSITE" id="PS50156"/>
    </source>
</evidence>
<comment type="function">
    <text evidence="10">Part of the Sec protein translocase complex. Interacts with the SecYEG preprotein conducting channel. SecDF uses the proton motive force (PMF) to complete protein translocation after the ATP-dependent function of SecA.</text>
</comment>
<dbReference type="InterPro" id="IPR022813">
    <property type="entry name" value="SecD/SecF_arch_bac"/>
</dbReference>
<evidence type="ECO:0000313" key="13">
    <source>
        <dbReference type="Proteomes" id="UP000230882"/>
    </source>
</evidence>
<dbReference type="InterPro" id="IPR005665">
    <property type="entry name" value="SecF_bac"/>
</dbReference>
<dbReference type="SUPFAM" id="SSF82866">
    <property type="entry name" value="Multidrug efflux transporter AcrB transmembrane domain"/>
    <property type="match status" value="1"/>
</dbReference>
<keyword evidence="3 10" id="KW-1003">Cell membrane</keyword>
<comment type="caution">
    <text evidence="12">The sequence shown here is derived from an EMBL/GenBank/DDBJ whole genome shotgun (WGS) entry which is preliminary data.</text>
</comment>
<feature type="transmembrane region" description="Helical" evidence="10">
    <location>
        <begin position="12"/>
        <end position="32"/>
    </location>
</feature>
<dbReference type="InterPro" id="IPR022645">
    <property type="entry name" value="SecD/SecF_bac"/>
</dbReference>
<feature type="domain" description="SSD" evidence="11">
    <location>
        <begin position="127"/>
        <end position="291"/>
    </location>
</feature>
<evidence type="ECO:0000256" key="6">
    <source>
        <dbReference type="ARBA" id="ARBA00022927"/>
    </source>
</evidence>
<evidence type="ECO:0000313" key="12">
    <source>
        <dbReference type="EMBL" id="PIR91326.1"/>
    </source>
</evidence>
<accession>A0A2H0UWU6</accession>
<keyword evidence="7 10" id="KW-1133">Transmembrane helix</keyword>
<dbReference type="GO" id="GO:0006605">
    <property type="term" value="P:protein targeting"/>
    <property type="evidence" value="ECO:0007669"/>
    <property type="project" value="UniProtKB-UniRule"/>
</dbReference>
<evidence type="ECO:0000256" key="3">
    <source>
        <dbReference type="ARBA" id="ARBA00022475"/>
    </source>
</evidence>
<evidence type="ECO:0000256" key="5">
    <source>
        <dbReference type="ARBA" id="ARBA00022692"/>
    </source>
</evidence>
<evidence type="ECO:0000256" key="4">
    <source>
        <dbReference type="ARBA" id="ARBA00022519"/>
    </source>
</evidence>
<dbReference type="PROSITE" id="PS50156">
    <property type="entry name" value="SSD"/>
    <property type="match status" value="1"/>
</dbReference>
<dbReference type="Pfam" id="PF07549">
    <property type="entry name" value="Sec_GG"/>
    <property type="match status" value="1"/>
</dbReference>
<dbReference type="PANTHER" id="PTHR30081:SF8">
    <property type="entry name" value="PROTEIN TRANSLOCASE SUBUNIT SECF"/>
    <property type="match status" value="1"/>
</dbReference>
<evidence type="ECO:0000256" key="7">
    <source>
        <dbReference type="ARBA" id="ARBA00022989"/>
    </source>
</evidence>
<feature type="transmembrane region" description="Helical" evidence="10">
    <location>
        <begin position="265"/>
        <end position="295"/>
    </location>
</feature>
<comment type="subcellular location">
    <subcellularLocation>
        <location evidence="1 10">Cell membrane</location>
        <topology evidence="1 10">Multi-pass membrane protein</topology>
    </subcellularLocation>
</comment>
<keyword evidence="6 10" id="KW-0653">Protein transport</keyword>
<evidence type="ECO:0000256" key="8">
    <source>
        <dbReference type="ARBA" id="ARBA00023010"/>
    </source>
</evidence>
<dbReference type="InterPro" id="IPR048634">
    <property type="entry name" value="SecD_SecF_C"/>
</dbReference>
<dbReference type="InterPro" id="IPR000731">
    <property type="entry name" value="SSD"/>
</dbReference>
<evidence type="ECO:0000256" key="1">
    <source>
        <dbReference type="ARBA" id="ARBA00004651"/>
    </source>
</evidence>
<evidence type="ECO:0000256" key="10">
    <source>
        <dbReference type="HAMAP-Rule" id="MF_01464"/>
    </source>
</evidence>
<comment type="subunit">
    <text evidence="10">Forms a complex with SecD. Part of the essential Sec protein translocation apparatus which comprises SecA, SecYEG and auxiliary proteins SecDF. Other proteins may also be involved.</text>
</comment>
<gene>
    <name evidence="10 12" type="primary">secF</name>
    <name evidence="12" type="ORF">COU02_00575</name>
</gene>
<keyword evidence="8 10" id="KW-0811">Translocation</keyword>
<dbReference type="GO" id="GO:0043952">
    <property type="term" value="P:protein transport by the Sec complex"/>
    <property type="evidence" value="ECO:0007669"/>
    <property type="project" value="UniProtKB-UniRule"/>
</dbReference>
<dbReference type="HAMAP" id="MF_01464_B">
    <property type="entry name" value="SecF_B"/>
    <property type="match status" value="1"/>
</dbReference>
<feature type="transmembrane region" description="Helical" evidence="10">
    <location>
        <begin position="186"/>
        <end position="211"/>
    </location>
</feature>
<keyword evidence="5 10" id="KW-0812">Transmembrane</keyword>
<keyword evidence="2 10" id="KW-0813">Transport</keyword>
<dbReference type="Pfam" id="PF02355">
    <property type="entry name" value="SecD_SecF_C"/>
    <property type="match status" value="1"/>
</dbReference>
<keyword evidence="4" id="KW-0997">Cell inner membrane</keyword>